<dbReference type="InterPro" id="IPR000182">
    <property type="entry name" value="GNAT_dom"/>
</dbReference>
<dbReference type="SUPFAM" id="SSF55729">
    <property type="entry name" value="Acyl-CoA N-acyltransferases (Nat)"/>
    <property type="match status" value="1"/>
</dbReference>
<dbReference type="AlphaFoldDB" id="A0A9D2FU86"/>
<protein>
    <submittedName>
        <fullName evidence="2">GNAT family N-acetyltransferase</fullName>
    </submittedName>
</protein>
<proteinExistence type="predicted"/>
<gene>
    <name evidence="2" type="ORF">H9809_12620</name>
</gene>
<evidence type="ECO:0000313" key="3">
    <source>
        <dbReference type="Proteomes" id="UP000824056"/>
    </source>
</evidence>
<evidence type="ECO:0000259" key="1">
    <source>
        <dbReference type="PROSITE" id="PS51186"/>
    </source>
</evidence>
<evidence type="ECO:0000313" key="2">
    <source>
        <dbReference type="EMBL" id="HIZ66716.1"/>
    </source>
</evidence>
<dbReference type="Proteomes" id="UP000824056">
    <property type="component" value="Unassembled WGS sequence"/>
</dbReference>
<comment type="caution">
    <text evidence="2">The sequence shown here is derived from an EMBL/GenBank/DDBJ whole genome shotgun (WGS) entry which is preliminary data.</text>
</comment>
<reference evidence="2" key="2">
    <citation type="submission" date="2021-04" db="EMBL/GenBank/DDBJ databases">
        <authorList>
            <person name="Gilroy R."/>
        </authorList>
    </citation>
    <scope>NUCLEOTIDE SEQUENCE</scope>
    <source>
        <strain evidence="2">1068</strain>
    </source>
</reference>
<name>A0A9D2FU86_9FIRM</name>
<organism evidence="2 3">
    <name type="scientific">Candidatus Blautia pullicola</name>
    <dbReference type="NCBI Taxonomy" id="2838498"/>
    <lineage>
        <taxon>Bacteria</taxon>
        <taxon>Bacillati</taxon>
        <taxon>Bacillota</taxon>
        <taxon>Clostridia</taxon>
        <taxon>Lachnospirales</taxon>
        <taxon>Lachnospiraceae</taxon>
        <taxon>Blautia</taxon>
    </lineage>
</organism>
<feature type="domain" description="N-acetyltransferase" evidence="1">
    <location>
        <begin position="1"/>
        <end position="160"/>
    </location>
</feature>
<dbReference type="PROSITE" id="PS51186">
    <property type="entry name" value="GNAT"/>
    <property type="match status" value="1"/>
</dbReference>
<reference evidence="2" key="1">
    <citation type="journal article" date="2021" name="PeerJ">
        <title>Extensive microbial diversity within the chicken gut microbiome revealed by metagenomics and culture.</title>
        <authorList>
            <person name="Gilroy R."/>
            <person name="Ravi A."/>
            <person name="Getino M."/>
            <person name="Pursley I."/>
            <person name="Horton D.L."/>
            <person name="Alikhan N.F."/>
            <person name="Baker D."/>
            <person name="Gharbi K."/>
            <person name="Hall N."/>
            <person name="Watson M."/>
            <person name="Adriaenssens E.M."/>
            <person name="Foster-Nyarko E."/>
            <person name="Jarju S."/>
            <person name="Secka A."/>
            <person name="Antonio M."/>
            <person name="Oren A."/>
            <person name="Chaudhuri R.R."/>
            <person name="La Ragione R."/>
            <person name="Hildebrand F."/>
            <person name="Pallen M.J."/>
        </authorList>
    </citation>
    <scope>NUCLEOTIDE SEQUENCE</scope>
    <source>
        <strain evidence="2">1068</strain>
    </source>
</reference>
<dbReference type="Gene3D" id="3.40.630.30">
    <property type="match status" value="1"/>
</dbReference>
<dbReference type="GO" id="GO:0016747">
    <property type="term" value="F:acyltransferase activity, transferring groups other than amino-acyl groups"/>
    <property type="evidence" value="ECO:0007669"/>
    <property type="project" value="InterPro"/>
</dbReference>
<dbReference type="InterPro" id="IPR016181">
    <property type="entry name" value="Acyl_CoA_acyltransferase"/>
</dbReference>
<dbReference type="EMBL" id="DXBG01000296">
    <property type="protein sequence ID" value="HIZ66716.1"/>
    <property type="molecule type" value="Genomic_DNA"/>
</dbReference>
<sequence>MEIRKAKSGQLERIMEIYDKARTFMADHGNPNQWVNGYPQRELVKRDLDNGWLYVCMQDKEIAGVFMFYQEPEPNYREIWEGSWLNDRPYGTMHRMASAGKIRGVSAFCLEWCYNQCRNLKGDTHPDNYVMQNVFEKNGFKRCGIIRVEDKSLRIAYQKE</sequence>
<accession>A0A9D2FU86</accession>